<feature type="domain" description="DNA/RNA non-specific endonuclease/pyrophosphatase/phosphodiesterase" evidence="3">
    <location>
        <begin position="74"/>
        <end position="284"/>
    </location>
</feature>
<name>I3ITT9_ORENI</name>
<feature type="chain" id="PRO_5003671429" evidence="1">
    <location>
        <begin position="30"/>
        <end position="330"/>
    </location>
</feature>
<dbReference type="RefSeq" id="XP_005463755.1">
    <property type="nucleotide sequence ID" value="XM_005463698.4"/>
</dbReference>
<dbReference type="Ensembl" id="ENSONIT00000000028.2">
    <property type="protein sequence ID" value="ENSONIP00000000028.1"/>
    <property type="gene ID" value="ENSONIG00000000022.2"/>
</dbReference>
<dbReference type="PANTHER" id="PTHR21472:SF15">
    <property type="entry name" value="ENDONUCLEASE DOMAIN-CONTAINING 1 PROTEIN-RELATED"/>
    <property type="match status" value="1"/>
</dbReference>
<dbReference type="GO" id="GO:0046872">
    <property type="term" value="F:metal ion binding"/>
    <property type="evidence" value="ECO:0007669"/>
    <property type="project" value="InterPro"/>
</dbReference>
<dbReference type="Proteomes" id="UP000005207">
    <property type="component" value="Linkage group LG3"/>
</dbReference>
<protein>
    <submittedName>
        <fullName evidence="4">Endonuclease domain-containing 1 protein-like</fullName>
    </submittedName>
</protein>
<dbReference type="InterPro" id="IPR039015">
    <property type="entry name" value="ENDOD1"/>
</dbReference>
<dbReference type="PANTHER" id="PTHR21472">
    <property type="entry name" value="ENDONUCLEASE DOMAIN-CONTAINING 1 PROTEIN ENDOD1"/>
    <property type="match status" value="1"/>
</dbReference>
<dbReference type="InterPro" id="IPR020821">
    <property type="entry name" value="ENPP1-3/EXOG-like_nuc-like"/>
</dbReference>
<keyword evidence="5" id="KW-1185">Reference proteome</keyword>
<dbReference type="GO" id="GO:0003676">
    <property type="term" value="F:nucleic acid binding"/>
    <property type="evidence" value="ECO:0007669"/>
    <property type="project" value="InterPro"/>
</dbReference>
<dbReference type="AlphaFoldDB" id="I3ITT9"/>
<dbReference type="STRING" id="8128.ENSONIP00000000028"/>
<sequence>MKQGEAMSLLKQLLPLAALLLLSIVPTDSRVVTSVKDCNEFFLQQTPPNIPGILEGGNIRDQNRYKVICQTLNNTRTFVTLYDTQNKIPVFSAAKFRGSAAGRPLTPWMIEPQLEDPDDDDNMRQADKNINYEHQAVNTDYDPYNQQGFDRGHLFPNSYGSNSTEKNSTFTLTNAVPQNKRFNRGKWKKIELCVKRFLDKSCINNNKKIEGFVVIGAKPSDSSLLNNNKINIPSVLWSAFCCYSHSQNTWLAGAHWGNNRDDDLNHLETKTLGELHTTEGIDAFPGTRCPKSLTVPQLFSKCPFKSRKRKVIGIHKVPRKCVGKKQISWG</sequence>
<gene>
    <name evidence="4" type="primary">LOC102078973</name>
</gene>
<dbReference type="InterPro" id="IPR001604">
    <property type="entry name" value="Endo_G_ENPP1-like_dom"/>
</dbReference>
<feature type="signal peptide" evidence="1">
    <location>
        <begin position="1"/>
        <end position="29"/>
    </location>
</feature>
<dbReference type="InterPro" id="IPR044925">
    <property type="entry name" value="His-Me_finger_sf"/>
</dbReference>
<dbReference type="SUPFAM" id="SSF54060">
    <property type="entry name" value="His-Me finger endonucleases"/>
    <property type="match status" value="1"/>
</dbReference>
<evidence type="ECO:0000256" key="1">
    <source>
        <dbReference type="SAM" id="SignalP"/>
    </source>
</evidence>
<evidence type="ECO:0000313" key="4">
    <source>
        <dbReference type="Ensembl" id="ENSONIP00000000028.1"/>
    </source>
</evidence>
<dbReference type="SMART" id="SM00892">
    <property type="entry name" value="Endonuclease_NS"/>
    <property type="match status" value="1"/>
</dbReference>
<keyword evidence="1" id="KW-0732">Signal</keyword>
<proteinExistence type="predicted"/>
<dbReference type="Pfam" id="PF01223">
    <property type="entry name" value="Endonuclease_NS"/>
    <property type="match status" value="1"/>
</dbReference>
<dbReference type="OrthoDB" id="69221at2759"/>
<dbReference type="Gene3D" id="3.40.570.10">
    <property type="entry name" value="Extracellular Endonuclease, subunit A"/>
    <property type="match status" value="1"/>
</dbReference>
<reference evidence="5" key="1">
    <citation type="submission" date="2012-01" db="EMBL/GenBank/DDBJ databases">
        <title>The Genome Sequence of Oreochromis niloticus (Nile Tilapia).</title>
        <authorList>
            <consortium name="Broad Institute Genome Assembly Team"/>
            <consortium name="Broad Institute Sequencing Platform"/>
            <person name="Di Palma F."/>
            <person name="Johnson J."/>
            <person name="Lander E.S."/>
            <person name="Lindblad-Toh K."/>
        </authorList>
    </citation>
    <scope>NUCLEOTIDE SEQUENCE [LARGE SCALE GENOMIC DNA]</scope>
</reference>
<dbReference type="InParanoid" id="I3ITT9"/>
<evidence type="ECO:0000259" key="2">
    <source>
        <dbReference type="SMART" id="SM00477"/>
    </source>
</evidence>
<accession>I3ITT9</accession>
<dbReference type="RefSeq" id="XP_005463756.1">
    <property type="nucleotide sequence ID" value="XM_005463699.3"/>
</dbReference>
<reference evidence="4" key="3">
    <citation type="submission" date="2025-09" db="UniProtKB">
        <authorList>
            <consortium name="Ensembl"/>
        </authorList>
    </citation>
    <scope>IDENTIFICATION</scope>
</reference>
<dbReference type="InterPro" id="IPR044929">
    <property type="entry name" value="DNA/RNA_non-sp_Endonuclease_sf"/>
</dbReference>
<dbReference type="RefSeq" id="XP_025761701.1">
    <property type="nucleotide sequence ID" value="XM_025905916.1"/>
</dbReference>
<dbReference type="KEGG" id="onl:102078973"/>
<evidence type="ECO:0000259" key="3">
    <source>
        <dbReference type="SMART" id="SM00892"/>
    </source>
</evidence>
<dbReference type="SMART" id="SM00477">
    <property type="entry name" value="NUC"/>
    <property type="match status" value="1"/>
</dbReference>
<dbReference type="GeneTree" id="ENSGT01030000234592"/>
<reference evidence="4" key="2">
    <citation type="submission" date="2025-08" db="UniProtKB">
        <authorList>
            <consortium name="Ensembl"/>
        </authorList>
    </citation>
    <scope>IDENTIFICATION</scope>
</reference>
<dbReference type="OMA" id="ELDHACQ"/>
<organism evidence="4 5">
    <name type="scientific">Oreochromis niloticus</name>
    <name type="common">Nile tilapia</name>
    <name type="synonym">Tilapia nilotica</name>
    <dbReference type="NCBI Taxonomy" id="8128"/>
    <lineage>
        <taxon>Eukaryota</taxon>
        <taxon>Metazoa</taxon>
        <taxon>Chordata</taxon>
        <taxon>Craniata</taxon>
        <taxon>Vertebrata</taxon>
        <taxon>Euteleostomi</taxon>
        <taxon>Actinopterygii</taxon>
        <taxon>Neopterygii</taxon>
        <taxon>Teleostei</taxon>
        <taxon>Neoteleostei</taxon>
        <taxon>Acanthomorphata</taxon>
        <taxon>Ovalentaria</taxon>
        <taxon>Cichlomorphae</taxon>
        <taxon>Cichliformes</taxon>
        <taxon>Cichlidae</taxon>
        <taxon>African cichlids</taxon>
        <taxon>Pseudocrenilabrinae</taxon>
        <taxon>Oreochromini</taxon>
        <taxon>Oreochromis</taxon>
    </lineage>
</organism>
<dbReference type="GeneID" id="102078973"/>
<feature type="domain" description="ENPP1-3/EXOG-like endonuclease/phosphodiesterase" evidence="2">
    <location>
        <begin position="75"/>
        <end position="290"/>
    </location>
</feature>
<dbReference type="GO" id="GO:0016787">
    <property type="term" value="F:hydrolase activity"/>
    <property type="evidence" value="ECO:0007669"/>
    <property type="project" value="InterPro"/>
</dbReference>
<evidence type="ECO:0000313" key="5">
    <source>
        <dbReference type="Proteomes" id="UP000005207"/>
    </source>
</evidence>